<dbReference type="Proteomes" id="UP000248598">
    <property type="component" value="Chromosome 1"/>
</dbReference>
<name>A0AAX2J3S9_KINKI</name>
<dbReference type="Pfam" id="PF12974">
    <property type="entry name" value="Phosphonate-bd"/>
    <property type="match status" value="1"/>
</dbReference>
<dbReference type="Gene3D" id="3.40.190.10">
    <property type="entry name" value="Periplasmic binding protein-like II"/>
    <property type="match status" value="2"/>
</dbReference>
<organism evidence="1 2">
    <name type="scientific">Kingella kingae</name>
    <dbReference type="NCBI Taxonomy" id="504"/>
    <lineage>
        <taxon>Bacteria</taxon>
        <taxon>Pseudomonadati</taxon>
        <taxon>Pseudomonadota</taxon>
        <taxon>Betaproteobacteria</taxon>
        <taxon>Neisseriales</taxon>
        <taxon>Neisseriaceae</taxon>
        <taxon>Kingella</taxon>
    </lineage>
</organism>
<dbReference type="RefSeq" id="WP_003788893.1">
    <property type="nucleotide sequence ID" value="NZ_CP091518.1"/>
</dbReference>
<evidence type="ECO:0000313" key="1">
    <source>
        <dbReference type="EMBL" id="SQH24412.1"/>
    </source>
</evidence>
<proteinExistence type="predicted"/>
<protein>
    <submittedName>
        <fullName evidence="1">ABC transporter, phosphonate, periplasmic substrate-binding protein</fullName>
    </submittedName>
</protein>
<dbReference type="SUPFAM" id="SSF53850">
    <property type="entry name" value="Periplasmic binding protein-like II"/>
    <property type="match status" value="1"/>
</dbReference>
<gene>
    <name evidence="1" type="ORF">NCTC10529_00592</name>
</gene>
<reference evidence="1 2" key="1">
    <citation type="submission" date="2018-06" db="EMBL/GenBank/DDBJ databases">
        <authorList>
            <consortium name="Pathogen Informatics"/>
            <person name="Doyle S."/>
        </authorList>
    </citation>
    <scope>NUCLEOTIDE SEQUENCE [LARGE SCALE GENOMIC DNA]</scope>
    <source>
        <strain evidence="1 2">NCTC10529</strain>
    </source>
</reference>
<accession>A0AAX2J3S9</accession>
<dbReference type="EMBL" id="LS483426">
    <property type="protein sequence ID" value="SQH24412.1"/>
    <property type="molecule type" value="Genomic_DNA"/>
</dbReference>
<dbReference type="GeneID" id="93261904"/>
<sequence>MIHFLIAPDFAPESFAGWHLLNTLLQKITDNPIRLITPAGHREQMDILRNQKVTLIYANPFDAAQLVREQGYLPLVKPRAYSDEMLITSYADSPYQHSDELKAGCKILVTENQDLRLLGLRLLESANLTEQDIEWIEVDTFQEAARLLINQEADAAFFLVSTYLHFMPNTRQQMKTLMQSRIGDLCHVILLHPDDAELHDFFRDTFIQIGNTDDGEKVLQDLDMRGFDAVSQEDIEFMIDLMETLKD</sequence>
<evidence type="ECO:0000313" key="2">
    <source>
        <dbReference type="Proteomes" id="UP000248598"/>
    </source>
</evidence>
<dbReference type="AlphaFoldDB" id="A0AAX2J3S9"/>